<evidence type="ECO:0000313" key="1">
    <source>
        <dbReference type="EMBL" id="PCO05604.1"/>
    </source>
</evidence>
<gene>
    <name evidence="1" type="ORF">AWR36_006190</name>
</gene>
<keyword evidence="2" id="KW-1185">Reference proteome</keyword>
<dbReference type="RefSeq" id="WP_067082634.1">
    <property type="nucleotide sequence ID" value="NZ_LRFG02000002.1"/>
</dbReference>
<protein>
    <submittedName>
        <fullName evidence="1">Uncharacterized protein</fullName>
    </submittedName>
</protein>
<comment type="caution">
    <text evidence="1">The sequence shown here is derived from an EMBL/GenBank/DDBJ whole genome shotgun (WGS) entry which is preliminary data.</text>
</comment>
<proteinExistence type="predicted"/>
<dbReference type="EMBL" id="LRFG02000002">
    <property type="protein sequence ID" value="PCO05604.1"/>
    <property type="molecule type" value="Genomic_DNA"/>
</dbReference>
<name>A0ABX4HZQ3_9GAMM</name>
<dbReference type="Proteomes" id="UP000218427">
    <property type="component" value="Unassembled WGS sequence"/>
</dbReference>
<evidence type="ECO:0000313" key="2">
    <source>
        <dbReference type="Proteomes" id="UP000218427"/>
    </source>
</evidence>
<organism evidence="1 2">
    <name type="scientific">Microbulbifer flavimaris</name>
    <dbReference type="NCBI Taxonomy" id="1781068"/>
    <lineage>
        <taxon>Bacteria</taxon>
        <taxon>Pseudomonadati</taxon>
        <taxon>Pseudomonadota</taxon>
        <taxon>Gammaproteobacteria</taxon>
        <taxon>Cellvibrionales</taxon>
        <taxon>Microbulbiferaceae</taxon>
        <taxon>Microbulbifer</taxon>
    </lineage>
</organism>
<reference evidence="1" key="1">
    <citation type="submission" date="2017-08" db="EMBL/GenBank/DDBJ databases">
        <title>Microbulbifer marisrubri sp. nov., a halophilic alphaproteobacterium isolated from marine sediment of the Yellow Sea, China.</title>
        <authorList>
            <person name="Zhang G."/>
            <person name="Xiong Q."/>
        </authorList>
    </citation>
    <scope>NUCLEOTIDE SEQUENCE [LARGE SCALE GENOMIC DNA]</scope>
    <source>
        <strain evidence="1">WRN-8</strain>
    </source>
</reference>
<sequence length="94" mass="11115">MRDLKEFARENGLVDEVLDIDRMKFKWADDKSCGKSSYSTFVKKGCLLRLLLEKHLLNEFKDLRWPIGHSATGERQIRRFLYIADAHENYRPSP</sequence>
<accession>A0ABX4HZQ3</accession>